<dbReference type="OrthoDB" id="880456at2"/>
<protein>
    <recommendedName>
        <fullName evidence="3">Polyketide cyclase/dehydrase/lipid transport protein</fullName>
    </recommendedName>
</protein>
<dbReference type="RefSeq" id="WP_145712485.1">
    <property type="nucleotide sequence ID" value="NZ_BAAAFY010000001.1"/>
</dbReference>
<dbReference type="AlphaFoldDB" id="A0A562T2X9"/>
<reference evidence="1 2" key="1">
    <citation type="journal article" date="2013" name="Stand. Genomic Sci.">
        <title>Genomic Encyclopedia of Type Strains, Phase I: The one thousand microbial genomes (KMG-I) project.</title>
        <authorList>
            <person name="Kyrpides N.C."/>
            <person name="Woyke T."/>
            <person name="Eisen J.A."/>
            <person name="Garrity G."/>
            <person name="Lilburn T.G."/>
            <person name="Beck B.J."/>
            <person name="Whitman W.B."/>
            <person name="Hugenholtz P."/>
            <person name="Klenk H.P."/>
        </authorList>
    </citation>
    <scope>NUCLEOTIDE SEQUENCE [LARGE SCALE GENOMIC DNA]</scope>
    <source>
        <strain evidence="1 2">DSM 13484</strain>
    </source>
</reference>
<accession>A0A562T2X9</accession>
<name>A0A562T2X9_CHIJA</name>
<organism evidence="1 2">
    <name type="scientific">Chitinophaga japonensis</name>
    <name type="common">Flexibacter japonensis</name>
    <dbReference type="NCBI Taxonomy" id="104662"/>
    <lineage>
        <taxon>Bacteria</taxon>
        <taxon>Pseudomonadati</taxon>
        <taxon>Bacteroidota</taxon>
        <taxon>Chitinophagia</taxon>
        <taxon>Chitinophagales</taxon>
        <taxon>Chitinophagaceae</taxon>
        <taxon>Chitinophaga</taxon>
    </lineage>
</organism>
<evidence type="ECO:0000313" key="1">
    <source>
        <dbReference type="EMBL" id="TWI87912.1"/>
    </source>
</evidence>
<sequence>MTAEAKTLSTSINRSAEATYAFVSNPEHFSQWAAGLGASLQPTAEKNTWQVTTPEGLAKVRFVEKNQFGVVDHYVSLSTGVEVYVPLRVLANNQGSEVMLTVFRLPGMTDDEFKRDTDAVQKDLHTLKGLLEGGE</sequence>
<dbReference type="Gene3D" id="3.30.530.20">
    <property type="match status" value="1"/>
</dbReference>
<proteinExistence type="predicted"/>
<dbReference type="SUPFAM" id="SSF55961">
    <property type="entry name" value="Bet v1-like"/>
    <property type="match status" value="1"/>
</dbReference>
<keyword evidence="2" id="KW-1185">Reference proteome</keyword>
<comment type="caution">
    <text evidence="1">The sequence shown here is derived from an EMBL/GenBank/DDBJ whole genome shotgun (WGS) entry which is preliminary data.</text>
</comment>
<gene>
    <name evidence="1" type="ORF">LX66_1986</name>
</gene>
<dbReference type="InterPro" id="IPR023393">
    <property type="entry name" value="START-like_dom_sf"/>
</dbReference>
<evidence type="ECO:0000313" key="2">
    <source>
        <dbReference type="Proteomes" id="UP000316778"/>
    </source>
</evidence>
<evidence type="ECO:0008006" key="3">
    <source>
        <dbReference type="Google" id="ProtNLM"/>
    </source>
</evidence>
<dbReference type="EMBL" id="VLLG01000003">
    <property type="protein sequence ID" value="TWI87912.1"/>
    <property type="molecule type" value="Genomic_DNA"/>
</dbReference>
<dbReference type="Proteomes" id="UP000316778">
    <property type="component" value="Unassembled WGS sequence"/>
</dbReference>